<gene>
    <name evidence="2" type="ORF">DDV21_001105</name>
    <name evidence="3" type="ORF">DDV22_08440</name>
    <name evidence="4" type="ORF">DDV23_08280</name>
</gene>
<name>A0A372KKA4_9STRE</name>
<dbReference type="InterPro" id="IPR001387">
    <property type="entry name" value="Cro/C1-type_HTH"/>
</dbReference>
<protein>
    <submittedName>
        <fullName evidence="4">XRE family transcriptional regulator</fullName>
    </submittedName>
</protein>
<keyword evidence="7" id="KW-1185">Reference proteome</keyword>
<evidence type="ECO:0000313" key="2">
    <source>
        <dbReference type="EMBL" id="AXQ77769.1"/>
    </source>
</evidence>
<dbReference type="Pfam" id="PF02486">
    <property type="entry name" value="Rep_trans"/>
    <property type="match status" value="1"/>
</dbReference>
<dbReference type="AlphaFoldDB" id="A0A372KKA4"/>
<dbReference type="GO" id="GO:0003677">
    <property type="term" value="F:DNA binding"/>
    <property type="evidence" value="ECO:0007669"/>
    <property type="project" value="InterPro"/>
</dbReference>
<accession>A0A372KKA4</accession>
<dbReference type="InterPro" id="IPR040819">
    <property type="entry name" value="Rol_Rep_N"/>
</dbReference>
<dbReference type="Proteomes" id="UP000262901">
    <property type="component" value="Unassembled WGS sequence"/>
</dbReference>
<dbReference type="EMBL" id="CP031733">
    <property type="protein sequence ID" value="AXQ77769.1"/>
    <property type="molecule type" value="Genomic_DNA"/>
</dbReference>
<proteinExistence type="predicted"/>
<dbReference type="EMBL" id="QVQY01000025">
    <property type="protein sequence ID" value="RFU50491.1"/>
    <property type="molecule type" value="Genomic_DNA"/>
</dbReference>
<dbReference type="Pfam" id="PF18106">
    <property type="entry name" value="Rol_Rep_N"/>
    <property type="match status" value="1"/>
</dbReference>
<evidence type="ECO:0000313" key="3">
    <source>
        <dbReference type="EMBL" id="RFU50491.1"/>
    </source>
</evidence>
<evidence type="ECO:0000313" key="4">
    <source>
        <dbReference type="EMBL" id="RFU52719.1"/>
    </source>
</evidence>
<reference evidence="4 6" key="2">
    <citation type="submission" date="2018-08" db="EMBL/GenBank/DDBJ databases">
        <title>Draft genome of Streptococcus sp. nov. Z1.</title>
        <authorList>
            <person name="Tian Z."/>
        </authorList>
    </citation>
    <scope>NUCLEOTIDE SEQUENCE [LARGE SCALE GENOMIC DNA]</scope>
    <source>
        <strain evidence="4">Z1</strain>
        <strain evidence="6">Z1(2018)</strain>
    </source>
</reference>
<dbReference type="EMBL" id="QVQZ01000021">
    <property type="protein sequence ID" value="RFU52719.1"/>
    <property type="molecule type" value="Genomic_DNA"/>
</dbReference>
<dbReference type="InterPro" id="IPR010982">
    <property type="entry name" value="Lambda_DNA-bd_dom_sf"/>
</dbReference>
<dbReference type="RefSeq" id="WP_116878629.1">
    <property type="nucleotide sequence ID" value="NZ_CP031733.1"/>
</dbReference>
<evidence type="ECO:0000313" key="5">
    <source>
        <dbReference type="Proteomes" id="UP000246115"/>
    </source>
</evidence>
<dbReference type="OrthoDB" id="2067664at2"/>
<reference evidence="3 7" key="1">
    <citation type="submission" date="2018-08" db="EMBL/GenBank/DDBJ databases">
        <title>Draft genome of Streptococcus sp .nov. Z2.</title>
        <authorList>
            <person name="Tian Z."/>
        </authorList>
    </citation>
    <scope>NUCLEOTIDE SEQUENCE [LARGE SCALE GENOMIC DNA]</scope>
    <source>
        <strain evidence="3 7">Z2</strain>
    </source>
</reference>
<dbReference type="SUPFAM" id="SSF47413">
    <property type="entry name" value="lambda repressor-like DNA-binding domains"/>
    <property type="match status" value="1"/>
</dbReference>
<dbReference type="InterPro" id="IPR003491">
    <property type="entry name" value="REP-like_C"/>
</dbReference>
<dbReference type="CDD" id="cd00093">
    <property type="entry name" value="HTH_XRE"/>
    <property type="match status" value="1"/>
</dbReference>
<sequence>MISHADLKRIRLELGFTQKKMAAIIGYSYYNYRNIEQGQRNITKEFEETLFHFLNRKSKTKLEGSVDWLKIRFKTLDYKLVIENVLKLKPIDFFMEEKALYSYSHMVTYGAIRVLYSDSVKKAETGTLIDLTGGGCRELELLLIEQGRNWFSFLHDVFLFAENERKDRLLEDFLAFPRFDIALDELYKESGNLDLYDIKARIFDNKIVMRRIKTFTAIEGLKKVENRFVNQGLTLNFGSRQSSLMIRFYQKDYEQALLKDVSVEYIREVYNFKNRYEIELHDSKAYDVLKEWYVMESDLTKIGARILNNYFEVKDWEGHYDTAWDNLLGTQKGFKFVTRPRQIDYARTKHWVTKQVSSALKLMKIADMVYQTDELSEIISEAYLSNKHTKLAEEICERNGVDFDVLIGQI</sequence>
<dbReference type="Pfam" id="PF01381">
    <property type="entry name" value="HTH_3"/>
    <property type="match status" value="1"/>
</dbReference>
<feature type="domain" description="HTH cro/C1-type" evidence="1">
    <location>
        <begin position="7"/>
        <end position="62"/>
    </location>
</feature>
<reference evidence="5" key="3">
    <citation type="submission" date="2018-08" db="EMBL/GenBank/DDBJ databases">
        <title>Streptococcus chenjunshii sp. nov., isolated from stools sample of the Tibetan antelope in the Qinghai-Tibet plateau, China.</title>
        <authorList>
            <person name="Tian Z."/>
        </authorList>
    </citation>
    <scope>NUCLEOTIDE SEQUENCE [LARGE SCALE GENOMIC DNA]</scope>
    <source>
        <strain evidence="5">Z15</strain>
    </source>
</reference>
<dbReference type="KEGG" id="schj:DDV21_001105"/>
<accession>A0A346N9S4</accession>
<evidence type="ECO:0000313" key="7">
    <source>
        <dbReference type="Proteomes" id="UP000264056"/>
    </source>
</evidence>
<dbReference type="Proteomes" id="UP000246115">
    <property type="component" value="Chromosome"/>
</dbReference>
<dbReference type="PROSITE" id="PS50943">
    <property type="entry name" value="HTH_CROC1"/>
    <property type="match status" value="1"/>
</dbReference>
<evidence type="ECO:0000259" key="1">
    <source>
        <dbReference type="PROSITE" id="PS50943"/>
    </source>
</evidence>
<dbReference type="Proteomes" id="UP000264056">
    <property type="component" value="Unassembled WGS sequence"/>
</dbReference>
<dbReference type="SMART" id="SM00530">
    <property type="entry name" value="HTH_XRE"/>
    <property type="match status" value="1"/>
</dbReference>
<dbReference type="Gene3D" id="1.10.260.40">
    <property type="entry name" value="lambda repressor-like DNA-binding domains"/>
    <property type="match status" value="1"/>
</dbReference>
<reference evidence="2" key="4">
    <citation type="journal article" date="2019" name="Int. J. Syst. Evol. Microbiol.">
        <title>Streptococcus chenjunshii sp. nov. isolated from feces of Tibetan antelopes.</title>
        <authorList>
            <person name="Tian Z."/>
            <person name="Lu S."/>
            <person name="Jin D."/>
            <person name="Yang J."/>
            <person name="Pu J."/>
            <person name="Lai X.H."/>
            <person name="Bai X.N."/>
            <person name="Wu X.M."/>
            <person name="Li J."/>
            <person name="Wang S."/>
            <person name="Xu J."/>
        </authorList>
    </citation>
    <scope>NUCLEOTIDE SEQUENCE</scope>
    <source>
        <strain evidence="2">Z15</strain>
    </source>
</reference>
<organism evidence="4 6">
    <name type="scientific">Streptococcus chenjunshii</name>
    <dbReference type="NCBI Taxonomy" id="2173853"/>
    <lineage>
        <taxon>Bacteria</taxon>
        <taxon>Bacillati</taxon>
        <taxon>Bacillota</taxon>
        <taxon>Bacilli</taxon>
        <taxon>Lactobacillales</taxon>
        <taxon>Streptococcaceae</taxon>
        <taxon>Streptococcus</taxon>
    </lineage>
</organism>
<evidence type="ECO:0000313" key="6">
    <source>
        <dbReference type="Proteomes" id="UP000262901"/>
    </source>
</evidence>